<dbReference type="GO" id="GO:0008270">
    <property type="term" value="F:zinc ion binding"/>
    <property type="evidence" value="ECO:0007669"/>
    <property type="project" value="UniProtKB-UniRule"/>
</dbReference>
<dbReference type="CDD" id="cd03124">
    <property type="entry name" value="alpha_CA_prokaryotic_like"/>
    <property type="match status" value="1"/>
</dbReference>
<evidence type="ECO:0000313" key="14">
    <source>
        <dbReference type="Proteomes" id="UP000186216"/>
    </source>
</evidence>
<organism evidence="12 14">
    <name type="scientific">Paracoccus saliphilus</name>
    <dbReference type="NCBI Taxonomy" id="405559"/>
    <lineage>
        <taxon>Bacteria</taxon>
        <taxon>Pseudomonadati</taxon>
        <taxon>Pseudomonadota</taxon>
        <taxon>Alphaproteobacteria</taxon>
        <taxon>Rhodobacterales</taxon>
        <taxon>Paracoccaceae</taxon>
        <taxon>Paracoccus</taxon>
    </lineage>
</organism>
<dbReference type="Proteomes" id="UP000186216">
    <property type="component" value="Unassembled WGS sequence"/>
</dbReference>
<dbReference type="Pfam" id="PF00194">
    <property type="entry name" value="Carb_anhydrase"/>
    <property type="match status" value="1"/>
</dbReference>
<keyword evidence="10" id="KW-0732">Signal</keyword>
<dbReference type="SMART" id="SM01057">
    <property type="entry name" value="Carb_anhydrase"/>
    <property type="match status" value="1"/>
</dbReference>
<dbReference type="EMBL" id="CP067140">
    <property type="protein sequence ID" value="WCR04004.1"/>
    <property type="molecule type" value="Genomic_DNA"/>
</dbReference>
<evidence type="ECO:0000313" key="15">
    <source>
        <dbReference type="Proteomes" id="UP001215549"/>
    </source>
</evidence>
<dbReference type="GO" id="GO:0004089">
    <property type="term" value="F:carbonate dehydratase activity"/>
    <property type="evidence" value="ECO:0007669"/>
    <property type="project" value="UniProtKB-UniRule"/>
</dbReference>
<feature type="chain" id="PRO_5041487206" description="Carbonic anhydrase" evidence="10">
    <location>
        <begin position="18"/>
        <end position="246"/>
    </location>
</feature>
<dbReference type="EMBL" id="FTOU01000006">
    <property type="protein sequence ID" value="SIS83741.1"/>
    <property type="molecule type" value="Genomic_DNA"/>
</dbReference>
<evidence type="ECO:0000256" key="9">
    <source>
        <dbReference type="ARBA" id="ARBA00048348"/>
    </source>
</evidence>
<dbReference type="InterPro" id="IPR018338">
    <property type="entry name" value="Carbonic_anhydrase_a-class_CS"/>
</dbReference>
<dbReference type="PROSITE" id="PS00162">
    <property type="entry name" value="ALPHA_CA_1"/>
    <property type="match status" value="1"/>
</dbReference>
<comment type="function">
    <text evidence="2 10">Reversible hydration of carbon dioxide.</text>
</comment>
<dbReference type="Gene3D" id="3.10.200.10">
    <property type="entry name" value="Alpha carbonic anhydrase"/>
    <property type="match status" value="1"/>
</dbReference>
<evidence type="ECO:0000313" key="13">
    <source>
        <dbReference type="EMBL" id="WCR04004.1"/>
    </source>
</evidence>
<gene>
    <name evidence="13" type="ORF">JHX88_04435</name>
    <name evidence="12" type="ORF">SAMN05421772_10663</name>
</gene>
<keyword evidence="8 10" id="KW-0456">Lyase</keyword>
<feature type="domain" description="Alpha-carbonic anhydrase" evidence="11">
    <location>
        <begin position="22"/>
        <end position="246"/>
    </location>
</feature>
<sequence length="246" mass="26811">MLRYVAVLLCLPQFALANDSAPHWSYTGQIGPDHWAELDAQYLACKLGRSQSPIDLDESNAVGEAQFTSSYKPLPMTIWNNGHTIQLDATNSGALTEDGKDFPLLQVHFHDPSEHAIHGKHFPLEAHFVHKSADGQLSVLAILIAEGKENPELAKIIKHLPAHEGEPQKIDGVEFDPAALLPESLATFRYSGSLTTPPCSEGVAWHVLSTPVTASADQIAALAEVMGENNRPVQDVNNRLVIHPKQ</sequence>
<dbReference type="SUPFAM" id="SSF51069">
    <property type="entry name" value="Carbonic anhydrase"/>
    <property type="match status" value="1"/>
</dbReference>
<evidence type="ECO:0000256" key="6">
    <source>
        <dbReference type="ARBA" id="ARBA00022723"/>
    </source>
</evidence>
<evidence type="ECO:0000256" key="10">
    <source>
        <dbReference type="RuleBase" id="RU367011"/>
    </source>
</evidence>
<feature type="signal peptide" evidence="10">
    <location>
        <begin position="1"/>
        <end position="17"/>
    </location>
</feature>
<dbReference type="PANTHER" id="PTHR18952">
    <property type="entry name" value="CARBONIC ANHYDRASE"/>
    <property type="match status" value="1"/>
</dbReference>
<evidence type="ECO:0000256" key="3">
    <source>
        <dbReference type="ARBA" id="ARBA00010718"/>
    </source>
</evidence>
<reference evidence="12 14" key="1">
    <citation type="submission" date="2017-01" db="EMBL/GenBank/DDBJ databases">
        <authorList>
            <person name="Varghese N."/>
            <person name="Submissions S."/>
        </authorList>
    </citation>
    <scope>NUCLEOTIDE SEQUENCE [LARGE SCALE GENOMIC DNA]</scope>
    <source>
        <strain evidence="12 14">DSM 18447</strain>
    </source>
</reference>
<proteinExistence type="inferred from homology"/>
<keyword evidence="7 10" id="KW-0862">Zinc</keyword>
<evidence type="ECO:0000256" key="5">
    <source>
        <dbReference type="ARBA" id="ARBA00014628"/>
    </source>
</evidence>
<evidence type="ECO:0000313" key="12">
    <source>
        <dbReference type="EMBL" id="SIS83741.1"/>
    </source>
</evidence>
<dbReference type="PROSITE" id="PS51144">
    <property type="entry name" value="ALPHA_CA_2"/>
    <property type="match status" value="1"/>
</dbReference>
<comment type="catalytic activity">
    <reaction evidence="9 10">
        <text>hydrogencarbonate + H(+) = CO2 + H2O</text>
        <dbReference type="Rhea" id="RHEA:10748"/>
        <dbReference type="ChEBI" id="CHEBI:15377"/>
        <dbReference type="ChEBI" id="CHEBI:15378"/>
        <dbReference type="ChEBI" id="CHEBI:16526"/>
        <dbReference type="ChEBI" id="CHEBI:17544"/>
        <dbReference type="EC" id="4.2.1.1"/>
    </reaction>
</comment>
<dbReference type="EC" id="4.2.1.1" evidence="4 10"/>
<keyword evidence="6 10" id="KW-0479">Metal-binding</keyword>
<accession>A0AA45W4B4</accession>
<name>A0AA45W4B4_9RHOB</name>
<dbReference type="Proteomes" id="UP001215549">
    <property type="component" value="Chromosome"/>
</dbReference>
<reference evidence="13 15" key="2">
    <citation type="submission" date="2021-01" db="EMBL/GenBank/DDBJ databases">
        <title>Biogeographic distribution of Paracoccus.</title>
        <authorList>
            <person name="Hollensteiner J."/>
            <person name="Leineberger J."/>
            <person name="Brinkhoff T."/>
            <person name="Daniel R."/>
        </authorList>
    </citation>
    <scope>NUCLEOTIDE SEQUENCE [LARGE SCALE GENOMIC DNA]</scope>
    <source>
        <strain evidence="13 15">DSM 18447</strain>
    </source>
</reference>
<comment type="cofactor">
    <cofactor evidence="1 10">
        <name>Zn(2+)</name>
        <dbReference type="ChEBI" id="CHEBI:29105"/>
    </cofactor>
</comment>
<dbReference type="InterPro" id="IPR023561">
    <property type="entry name" value="Carbonic_anhydrase_a-class"/>
</dbReference>
<comment type="similarity">
    <text evidence="3 10">Belongs to the alpha-carbonic anhydrase family.</text>
</comment>
<evidence type="ECO:0000256" key="2">
    <source>
        <dbReference type="ARBA" id="ARBA00002904"/>
    </source>
</evidence>
<dbReference type="PANTHER" id="PTHR18952:SF265">
    <property type="entry name" value="CARBONIC ANHYDRASE"/>
    <property type="match status" value="1"/>
</dbReference>
<evidence type="ECO:0000256" key="1">
    <source>
        <dbReference type="ARBA" id="ARBA00001947"/>
    </source>
</evidence>
<evidence type="ECO:0000256" key="7">
    <source>
        <dbReference type="ARBA" id="ARBA00022833"/>
    </source>
</evidence>
<dbReference type="RefSeq" id="WP_076525621.1">
    <property type="nucleotide sequence ID" value="NZ_CP067140.1"/>
</dbReference>
<evidence type="ECO:0000256" key="8">
    <source>
        <dbReference type="ARBA" id="ARBA00023239"/>
    </source>
</evidence>
<dbReference type="InterPro" id="IPR041891">
    <property type="entry name" value="Alpha_CA_prokaryot-like"/>
</dbReference>
<keyword evidence="15" id="KW-1185">Reference proteome</keyword>
<dbReference type="InterPro" id="IPR001148">
    <property type="entry name" value="CA_dom"/>
</dbReference>
<protein>
    <recommendedName>
        <fullName evidence="5 10">Carbonic anhydrase</fullName>
        <ecNumber evidence="4 10">4.2.1.1</ecNumber>
    </recommendedName>
</protein>
<dbReference type="AlphaFoldDB" id="A0AA45W4B4"/>
<dbReference type="InterPro" id="IPR036398">
    <property type="entry name" value="CA_dom_sf"/>
</dbReference>
<evidence type="ECO:0000256" key="4">
    <source>
        <dbReference type="ARBA" id="ARBA00012925"/>
    </source>
</evidence>
<evidence type="ECO:0000259" key="11">
    <source>
        <dbReference type="PROSITE" id="PS51144"/>
    </source>
</evidence>